<dbReference type="PANTHER" id="PTHR46929">
    <property type="entry name" value="EXPRESSED PROTEIN"/>
    <property type="match status" value="1"/>
</dbReference>
<evidence type="ECO:0000313" key="3">
    <source>
        <dbReference type="EMBL" id="MBA0622613.1"/>
    </source>
</evidence>
<dbReference type="InterPro" id="IPR024752">
    <property type="entry name" value="Myb/SANT-like_dom"/>
</dbReference>
<protein>
    <recommendedName>
        <fullName evidence="2">Myb/SANT-like domain-containing protein</fullName>
    </recommendedName>
</protein>
<gene>
    <name evidence="3" type="ORF">Godav_008139</name>
</gene>
<evidence type="ECO:0000259" key="2">
    <source>
        <dbReference type="Pfam" id="PF12776"/>
    </source>
</evidence>
<feature type="domain" description="Myb/SANT-like" evidence="2">
    <location>
        <begin position="186"/>
        <end position="280"/>
    </location>
</feature>
<comment type="caution">
    <text evidence="3">The sequence shown here is derived from an EMBL/GenBank/DDBJ whole genome shotgun (WGS) entry which is preliminary data.</text>
</comment>
<proteinExistence type="predicted"/>
<dbReference type="Proteomes" id="UP000593561">
    <property type="component" value="Unassembled WGS sequence"/>
</dbReference>
<feature type="domain" description="Myb/SANT-like" evidence="2">
    <location>
        <begin position="21"/>
        <end position="115"/>
    </location>
</feature>
<evidence type="ECO:0000256" key="1">
    <source>
        <dbReference type="SAM" id="MobiDB-lite"/>
    </source>
</evidence>
<evidence type="ECO:0000313" key="4">
    <source>
        <dbReference type="Proteomes" id="UP000593561"/>
    </source>
</evidence>
<feature type="domain" description="Myb/SANT-like" evidence="2">
    <location>
        <begin position="566"/>
        <end position="657"/>
    </location>
</feature>
<accession>A0A7J8S9Q4</accession>
<dbReference type="EMBL" id="JABFAC010000009">
    <property type="protein sequence ID" value="MBA0622613.1"/>
    <property type="molecule type" value="Genomic_DNA"/>
</dbReference>
<reference evidence="3 4" key="1">
    <citation type="journal article" date="2019" name="Genome Biol. Evol.">
        <title>Insights into the evolution of the New World diploid cottons (Gossypium, subgenus Houzingenia) based on genome sequencing.</title>
        <authorList>
            <person name="Grover C.E."/>
            <person name="Arick M.A. 2nd"/>
            <person name="Thrash A."/>
            <person name="Conover J.L."/>
            <person name="Sanders W.S."/>
            <person name="Peterson D.G."/>
            <person name="Frelichowski J.E."/>
            <person name="Scheffler J.A."/>
            <person name="Scheffler B.E."/>
            <person name="Wendel J.F."/>
        </authorList>
    </citation>
    <scope>NUCLEOTIDE SEQUENCE [LARGE SCALE GENOMIC DNA]</scope>
    <source>
        <strain evidence="3">27</strain>
        <tissue evidence="3">Leaf</tissue>
    </source>
</reference>
<dbReference type="PANTHER" id="PTHR46929:SF29">
    <property type="entry name" value="MYB_SANT-LIKE DOMAIN-CONTAINING PROTEIN"/>
    <property type="match status" value="1"/>
</dbReference>
<name>A0A7J8S9Q4_GOSDV</name>
<feature type="domain" description="Myb/SANT-like" evidence="2">
    <location>
        <begin position="397"/>
        <end position="493"/>
    </location>
</feature>
<feature type="region of interest" description="Disordered" evidence="1">
    <location>
        <begin position="727"/>
        <end position="753"/>
    </location>
</feature>
<sequence length="840" mass="96816">MYRKSYQALSSNAKDKGNYFQWSSAMDCCLAKLLAEQVRKGNKTDNGLNPAAYMGVLAVINKKFGLDLTKEHLMNRLKTWEKQFGILKELLAQRGFKWDEKQRMVVADACVWKDYTMAHPDARQFQERPIDNYEELCIIIGNDQAIVGCLENVEETYMQSAASGDGLDAANSSDIHSDDNHVRNLRWTDAMDYYLGKSLVEKVKEGHKIDNALPWEAYDTVLSTLNEKIGFVLTKDHIRNRLKTWKKQYGTLRDLLSHPGFKWDRTWKMIIADDSVWTNYVKAWKKGKSIAFDDIDNKGVSSLVNASTLTQEENAKTLCIRLHVFLRKLLIAIQETFPVLFLCQFAHPEARTFRGRVIENYDNLCTIFANDNDVAEAVDISPVQDSMKVKDQVKNMRWTYEMDQCLSKVLAEQAKLGNKSKSDNKLRPAAYAVAVSALNKRFQLDLTKDHIRNRLKTWKKQYEILKGLLHHGDFEWDKTQTMVIANDSAWNRYIKRNPDARSFRGRIIRNLKELCAIFGGENLSESSLNSSNDDVNFVANNEAADTEELFYNQSDAAKEKGRYILWTDEMDRCLMEQLVEQVNLGNKLQKSFKQVALKAAVSVISKKFSLDLTTENIRNRLRTWKKQYRLVKELLSQHGFKWDERQKMVIANDSEWRLCIKRNPEMSRIRGRAIDNFNELHVIVGNEQADRHLSKAGGRVVNNIQNGKEAVEVPVQVMVDEDMCDNNTDDDIQVSSQRTISRSSPSRSEEALKRRRSSDIMLDVMGAMAENIGRIADALTESKGVGLDELFQMVQSIPEFDDDLIVDACEYLSFDEKRARMFMKLDERLRKKWLLKRLRG</sequence>
<feature type="compositionally biased region" description="Low complexity" evidence="1">
    <location>
        <begin position="735"/>
        <end position="746"/>
    </location>
</feature>
<keyword evidence="4" id="KW-1185">Reference proteome</keyword>
<dbReference type="Pfam" id="PF12776">
    <property type="entry name" value="Myb_DNA-bind_3"/>
    <property type="match status" value="4"/>
</dbReference>
<organism evidence="3 4">
    <name type="scientific">Gossypium davidsonii</name>
    <name type="common">Davidson's cotton</name>
    <name type="synonym">Gossypium klotzschianum subsp. davidsonii</name>
    <dbReference type="NCBI Taxonomy" id="34287"/>
    <lineage>
        <taxon>Eukaryota</taxon>
        <taxon>Viridiplantae</taxon>
        <taxon>Streptophyta</taxon>
        <taxon>Embryophyta</taxon>
        <taxon>Tracheophyta</taxon>
        <taxon>Spermatophyta</taxon>
        <taxon>Magnoliopsida</taxon>
        <taxon>eudicotyledons</taxon>
        <taxon>Gunneridae</taxon>
        <taxon>Pentapetalae</taxon>
        <taxon>rosids</taxon>
        <taxon>malvids</taxon>
        <taxon>Malvales</taxon>
        <taxon>Malvaceae</taxon>
        <taxon>Malvoideae</taxon>
        <taxon>Gossypium</taxon>
    </lineage>
</organism>
<dbReference type="AlphaFoldDB" id="A0A7J8S9Q4"/>